<evidence type="ECO:0000313" key="3">
    <source>
        <dbReference type="Proteomes" id="UP001161247"/>
    </source>
</evidence>
<dbReference type="PANTHER" id="PTHR23271:SF1">
    <property type="entry name" value="U3 SMALL NUCLEOLAR RNA-ASSOCIATED PROTEIN 6 HOMOLOG"/>
    <property type="match status" value="1"/>
</dbReference>
<dbReference type="AlphaFoldDB" id="A0AAV1CAG6"/>
<gene>
    <name evidence="2" type="ORF">OLC1_LOCUS4225</name>
</gene>
<dbReference type="GO" id="GO:0000462">
    <property type="term" value="P:maturation of SSU-rRNA from tricistronic rRNA transcript (SSU-rRNA, 5.8S rRNA, LSU-rRNA)"/>
    <property type="evidence" value="ECO:0007669"/>
    <property type="project" value="InterPro"/>
</dbReference>
<dbReference type="GO" id="GO:0034388">
    <property type="term" value="C:Pwp2p-containing subcomplex of 90S preribosome"/>
    <property type="evidence" value="ECO:0007669"/>
    <property type="project" value="TreeGrafter"/>
</dbReference>
<dbReference type="InterPro" id="IPR013949">
    <property type="entry name" value="Utp6"/>
</dbReference>
<protein>
    <submittedName>
        <fullName evidence="2">OLC1v1027883C1</fullName>
    </submittedName>
</protein>
<organism evidence="2 3">
    <name type="scientific">Oldenlandia corymbosa var. corymbosa</name>
    <dbReference type="NCBI Taxonomy" id="529605"/>
    <lineage>
        <taxon>Eukaryota</taxon>
        <taxon>Viridiplantae</taxon>
        <taxon>Streptophyta</taxon>
        <taxon>Embryophyta</taxon>
        <taxon>Tracheophyta</taxon>
        <taxon>Spermatophyta</taxon>
        <taxon>Magnoliopsida</taxon>
        <taxon>eudicotyledons</taxon>
        <taxon>Gunneridae</taxon>
        <taxon>Pentapetalae</taxon>
        <taxon>asterids</taxon>
        <taxon>lamiids</taxon>
        <taxon>Gentianales</taxon>
        <taxon>Rubiaceae</taxon>
        <taxon>Rubioideae</taxon>
        <taxon>Spermacoceae</taxon>
        <taxon>Hedyotis-Oldenlandia complex</taxon>
        <taxon>Oldenlandia</taxon>
    </lineage>
</organism>
<accession>A0AAV1CAG6</accession>
<dbReference type="Proteomes" id="UP001161247">
    <property type="component" value="Chromosome 1"/>
</dbReference>
<keyword evidence="3" id="KW-1185">Reference proteome</keyword>
<reference evidence="2" key="1">
    <citation type="submission" date="2023-03" db="EMBL/GenBank/DDBJ databases">
        <authorList>
            <person name="Julca I."/>
        </authorList>
    </citation>
    <scope>NUCLEOTIDE SEQUENCE</scope>
</reference>
<dbReference type="Gene3D" id="1.25.40.10">
    <property type="entry name" value="Tetratricopeptide repeat domain"/>
    <property type="match status" value="1"/>
</dbReference>
<proteinExistence type="predicted"/>
<dbReference type="PANTHER" id="PTHR23271">
    <property type="entry name" value="HEPATOCELLULAR CARCINOMA-ASSOCIATED ANTIGEN 66"/>
    <property type="match status" value="1"/>
</dbReference>
<feature type="signal peptide" evidence="1">
    <location>
        <begin position="1"/>
        <end position="20"/>
    </location>
</feature>
<sequence length="120" mass="13621">MTAKFMFIWSLIVILSRISATFVHALAQVIRFHPKVPGVWIYAAAWEFDHNLNAAAGRALMQRGLGACPNSEDLWVEYLPMELTYLNKLKAQKVALGEDDETLLRDAKVNAEMQWRNESG</sequence>
<dbReference type="EMBL" id="OX459118">
    <property type="protein sequence ID" value="CAI9092599.1"/>
    <property type="molecule type" value="Genomic_DNA"/>
</dbReference>
<feature type="chain" id="PRO_5043718199" evidence="1">
    <location>
        <begin position="21"/>
        <end position="120"/>
    </location>
</feature>
<dbReference type="GO" id="GO:0030515">
    <property type="term" value="F:snoRNA binding"/>
    <property type="evidence" value="ECO:0007669"/>
    <property type="project" value="InterPro"/>
</dbReference>
<evidence type="ECO:0000256" key="1">
    <source>
        <dbReference type="SAM" id="SignalP"/>
    </source>
</evidence>
<dbReference type="SUPFAM" id="SSF48452">
    <property type="entry name" value="TPR-like"/>
    <property type="match status" value="1"/>
</dbReference>
<dbReference type="InterPro" id="IPR011990">
    <property type="entry name" value="TPR-like_helical_dom_sf"/>
</dbReference>
<dbReference type="GO" id="GO:0032040">
    <property type="term" value="C:small-subunit processome"/>
    <property type="evidence" value="ECO:0007669"/>
    <property type="project" value="TreeGrafter"/>
</dbReference>
<keyword evidence="1" id="KW-0732">Signal</keyword>
<name>A0AAV1CAG6_OLDCO</name>
<evidence type="ECO:0000313" key="2">
    <source>
        <dbReference type="EMBL" id="CAI9092599.1"/>
    </source>
</evidence>